<name>A0ABS1RZJ4_RHOSU</name>
<keyword evidence="1" id="KW-0812">Transmembrane</keyword>
<dbReference type="Proteomes" id="UP000604473">
    <property type="component" value="Unassembled WGS sequence"/>
</dbReference>
<keyword evidence="1" id="KW-0472">Membrane</keyword>
<organism evidence="2 3">
    <name type="scientific">Rhodovulum sulfidophilum</name>
    <name type="common">Rhodobacter sulfidophilus</name>
    <dbReference type="NCBI Taxonomy" id="35806"/>
    <lineage>
        <taxon>Bacteria</taxon>
        <taxon>Pseudomonadati</taxon>
        <taxon>Pseudomonadota</taxon>
        <taxon>Alphaproteobacteria</taxon>
        <taxon>Rhodobacterales</taxon>
        <taxon>Paracoccaceae</taxon>
        <taxon>Rhodovulum</taxon>
    </lineage>
</organism>
<keyword evidence="3" id="KW-1185">Reference proteome</keyword>
<evidence type="ECO:0000313" key="3">
    <source>
        <dbReference type="Proteomes" id="UP000604473"/>
    </source>
</evidence>
<accession>A0ABS1RZJ4</accession>
<protein>
    <submittedName>
        <fullName evidence="2">Uncharacterized protein</fullName>
    </submittedName>
</protein>
<dbReference type="EMBL" id="JAESJJ010000039">
    <property type="protein sequence ID" value="MBL3610942.1"/>
    <property type="molecule type" value="Genomic_DNA"/>
</dbReference>
<sequence>MAGQGFGIAIVGAATALLPTTGVIFLPFTDEAEPVAFTAVWSAFATPKTCSTSRAG</sequence>
<dbReference type="RefSeq" id="WP_202250451.1">
    <property type="nucleotide sequence ID" value="NZ_JAESJG010000026.1"/>
</dbReference>
<proteinExistence type="predicted"/>
<reference evidence="2 3" key="1">
    <citation type="submission" date="2021-01" db="EMBL/GenBank/DDBJ databases">
        <title>Draft genomes of Rhodovulum sulfidophilum.</title>
        <authorList>
            <person name="Guzman M.S."/>
        </authorList>
    </citation>
    <scope>NUCLEOTIDE SEQUENCE [LARGE SCALE GENOMIC DNA]</scope>
    <source>
        <strain evidence="2 3">AB35</strain>
    </source>
</reference>
<keyword evidence="1" id="KW-1133">Transmembrane helix</keyword>
<feature type="transmembrane region" description="Helical" evidence="1">
    <location>
        <begin position="6"/>
        <end position="28"/>
    </location>
</feature>
<comment type="caution">
    <text evidence="2">The sequence shown here is derived from an EMBL/GenBank/DDBJ whole genome shotgun (WGS) entry which is preliminary data.</text>
</comment>
<evidence type="ECO:0000256" key="1">
    <source>
        <dbReference type="SAM" id="Phobius"/>
    </source>
</evidence>
<evidence type="ECO:0000313" key="2">
    <source>
        <dbReference type="EMBL" id="MBL3610942.1"/>
    </source>
</evidence>
<gene>
    <name evidence="2" type="ORF">JMM60_19510</name>
</gene>